<feature type="domain" description="Thioredoxin" evidence="2">
    <location>
        <begin position="56"/>
        <end position="182"/>
    </location>
</feature>
<evidence type="ECO:0000313" key="3">
    <source>
        <dbReference type="EMBL" id="TFY50633.1"/>
    </source>
</evidence>
<dbReference type="Pfam" id="PF00085">
    <property type="entry name" value="Thioredoxin"/>
    <property type="match status" value="1"/>
</dbReference>
<dbReference type="EMBL" id="SEOQ01001756">
    <property type="protein sequence ID" value="TFY50633.1"/>
    <property type="molecule type" value="Genomic_DNA"/>
</dbReference>
<dbReference type="InterPro" id="IPR036249">
    <property type="entry name" value="Thioredoxin-like_sf"/>
</dbReference>
<dbReference type="STRING" id="205917.A0A4Y9XMQ3"/>
<dbReference type="SUPFAM" id="SSF52833">
    <property type="entry name" value="Thioredoxin-like"/>
    <property type="match status" value="1"/>
</dbReference>
<dbReference type="OrthoDB" id="2121326at2759"/>
<evidence type="ECO:0000256" key="1">
    <source>
        <dbReference type="ARBA" id="ARBA00008987"/>
    </source>
</evidence>
<dbReference type="Gene3D" id="3.40.30.10">
    <property type="entry name" value="Glutaredoxin"/>
    <property type="match status" value="1"/>
</dbReference>
<dbReference type="PANTHER" id="PTHR43601">
    <property type="entry name" value="THIOREDOXIN, MITOCHONDRIAL"/>
    <property type="match status" value="1"/>
</dbReference>
<dbReference type="GO" id="GO:0005739">
    <property type="term" value="C:mitochondrion"/>
    <property type="evidence" value="ECO:0007669"/>
    <property type="project" value="TreeGrafter"/>
</dbReference>
<protein>
    <recommendedName>
        <fullName evidence="2">Thioredoxin domain-containing protein</fullName>
    </recommendedName>
</protein>
<dbReference type="InterPro" id="IPR013766">
    <property type="entry name" value="Thioredoxin_domain"/>
</dbReference>
<organism evidence="3 4">
    <name type="scientific">Dentipellis fragilis</name>
    <dbReference type="NCBI Taxonomy" id="205917"/>
    <lineage>
        <taxon>Eukaryota</taxon>
        <taxon>Fungi</taxon>
        <taxon>Dikarya</taxon>
        <taxon>Basidiomycota</taxon>
        <taxon>Agaricomycotina</taxon>
        <taxon>Agaricomycetes</taxon>
        <taxon>Russulales</taxon>
        <taxon>Hericiaceae</taxon>
        <taxon>Dentipellis</taxon>
    </lineage>
</organism>
<dbReference type="AlphaFoldDB" id="A0A4Y9XMQ3"/>
<dbReference type="PANTHER" id="PTHR43601:SF3">
    <property type="entry name" value="THIOREDOXIN, MITOCHONDRIAL"/>
    <property type="match status" value="1"/>
</dbReference>
<proteinExistence type="inferred from homology"/>
<dbReference type="GO" id="GO:0045454">
    <property type="term" value="P:cell redox homeostasis"/>
    <property type="evidence" value="ECO:0007669"/>
    <property type="project" value="TreeGrafter"/>
</dbReference>
<gene>
    <name evidence="3" type="ORF">EVG20_g11411</name>
</gene>
<comment type="caution">
    <text evidence="3">The sequence shown here is derived from an EMBL/GenBank/DDBJ whole genome shotgun (WGS) entry which is preliminary data.</text>
</comment>
<accession>A0A4Y9XMQ3</accession>
<sequence length="182" mass="19849">MGTMRGWAAAAQSSRAEPRIALTTGRASFLKGKFAASRSSSRSRRTFRLLGGSIAMNVLRAARTAAVRQRTHAAPRRLKHYLNADRATFDKLTSATHTADRVVLVDFYAEWCNPCKILSPILEKLAADESVKSGTGRAVDLITVDTDAEVGLAAQFDVRTFSLPSPLPILARSCVHVFVPHR</sequence>
<keyword evidence="4" id="KW-1185">Reference proteome</keyword>
<evidence type="ECO:0000259" key="2">
    <source>
        <dbReference type="PROSITE" id="PS51352"/>
    </source>
</evidence>
<comment type="similarity">
    <text evidence="1">Belongs to the thioredoxin family.</text>
</comment>
<name>A0A4Y9XMQ3_9AGAM</name>
<dbReference type="Proteomes" id="UP000298327">
    <property type="component" value="Unassembled WGS sequence"/>
</dbReference>
<dbReference type="PROSITE" id="PS51352">
    <property type="entry name" value="THIOREDOXIN_2"/>
    <property type="match status" value="1"/>
</dbReference>
<reference evidence="3 4" key="1">
    <citation type="submission" date="2019-02" db="EMBL/GenBank/DDBJ databases">
        <title>Genome sequencing of the rare red list fungi Dentipellis fragilis.</title>
        <authorList>
            <person name="Buettner E."/>
            <person name="Kellner H."/>
        </authorList>
    </citation>
    <scope>NUCLEOTIDE SEQUENCE [LARGE SCALE GENOMIC DNA]</scope>
    <source>
        <strain evidence="3 4">DSM 105465</strain>
    </source>
</reference>
<dbReference type="CDD" id="cd02947">
    <property type="entry name" value="TRX_family"/>
    <property type="match status" value="1"/>
</dbReference>
<evidence type="ECO:0000313" key="4">
    <source>
        <dbReference type="Proteomes" id="UP000298327"/>
    </source>
</evidence>